<reference evidence="1 2" key="1">
    <citation type="journal article" date="2023" name="Sci. Data">
        <title>Genome assembly of the Korean intertidal mud-creeper Batillaria attramentaria.</title>
        <authorList>
            <person name="Patra A.K."/>
            <person name="Ho P.T."/>
            <person name="Jun S."/>
            <person name="Lee S.J."/>
            <person name="Kim Y."/>
            <person name="Won Y.J."/>
        </authorList>
    </citation>
    <scope>NUCLEOTIDE SEQUENCE [LARGE SCALE GENOMIC DNA]</scope>
    <source>
        <strain evidence="1">Wonlab-2016</strain>
    </source>
</reference>
<proteinExistence type="predicted"/>
<keyword evidence="2" id="KW-1185">Reference proteome</keyword>
<comment type="caution">
    <text evidence="1">The sequence shown here is derived from an EMBL/GenBank/DDBJ whole genome shotgun (WGS) entry which is preliminary data.</text>
</comment>
<organism evidence="1 2">
    <name type="scientific">Batillaria attramentaria</name>
    <dbReference type="NCBI Taxonomy" id="370345"/>
    <lineage>
        <taxon>Eukaryota</taxon>
        <taxon>Metazoa</taxon>
        <taxon>Spiralia</taxon>
        <taxon>Lophotrochozoa</taxon>
        <taxon>Mollusca</taxon>
        <taxon>Gastropoda</taxon>
        <taxon>Caenogastropoda</taxon>
        <taxon>Sorbeoconcha</taxon>
        <taxon>Cerithioidea</taxon>
        <taxon>Batillariidae</taxon>
        <taxon>Batillaria</taxon>
    </lineage>
</organism>
<name>A0ABD0JT76_9CAEN</name>
<evidence type="ECO:0000313" key="1">
    <source>
        <dbReference type="EMBL" id="KAK7477885.1"/>
    </source>
</evidence>
<dbReference type="AlphaFoldDB" id="A0ABD0JT76"/>
<accession>A0ABD0JT76</accession>
<sequence length="133" mass="15428">MGSGRIYMPSLPTPRPLRIALTSPERKQSLYDVRSAVVTSRDKRKPKLLRSVVTEEKLGDIVSRLTRPTLASRLKSVRIHPVVNYVDMDYYAWNRMELYSDYQRQVYSTQGCVKPSFKKCGGQRTVYVQYSYV</sequence>
<protein>
    <submittedName>
        <fullName evidence="1">Uncharacterized protein</fullName>
    </submittedName>
</protein>
<dbReference type="EMBL" id="JACVVK020000339">
    <property type="protein sequence ID" value="KAK7477885.1"/>
    <property type="molecule type" value="Genomic_DNA"/>
</dbReference>
<evidence type="ECO:0000313" key="2">
    <source>
        <dbReference type="Proteomes" id="UP001519460"/>
    </source>
</evidence>
<dbReference type="Proteomes" id="UP001519460">
    <property type="component" value="Unassembled WGS sequence"/>
</dbReference>
<gene>
    <name evidence="1" type="ORF">BaRGS_00030881</name>
</gene>